<keyword evidence="7 10" id="KW-0443">Lipid metabolism</keyword>
<dbReference type="GO" id="GO:0030148">
    <property type="term" value="P:sphingolipid biosynthetic process"/>
    <property type="evidence" value="ECO:0007669"/>
    <property type="project" value="TreeGrafter"/>
</dbReference>
<dbReference type="Proteomes" id="UP000013827">
    <property type="component" value="Unassembled WGS sequence"/>
</dbReference>
<comment type="subcellular location">
    <subcellularLocation>
        <location evidence="1">Membrane</location>
        <topology evidence="1">Multi-pass membrane protein</topology>
    </subcellularLocation>
</comment>
<dbReference type="PaxDb" id="2903-EOD07354"/>
<comment type="caution">
    <text evidence="10">Lacks conserved residue(s) required for the propagation of feature annotation.</text>
</comment>
<protein>
    <recommendedName>
        <fullName evidence="10">Elongation of fatty acids protein</fullName>
        <ecNumber evidence="10">2.3.1.-</ecNumber>
    </recommendedName>
</protein>
<dbReference type="EnsemblProtists" id="EOD07354">
    <property type="protein sequence ID" value="EOD07354"/>
    <property type="gene ID" value="EMIHUDRAFT_433098"/>
</dbReference>
<reference evidence="12" key="1">
    <citation type="journal article" date="2013" name="Nature">
        <title>Pan genome of the phytoplankton Emiliania underpins its global distribution.</title>
        <authorList>
            <person name="Read B.A."/>
            <person name="Kegel J."/>
            <person name="Klute M.J."/>
            <person name="Kuo A."/>
            <person name="Lefebvre S.C."/>
            <person name="Maumus F."/>
            <person name="Mayer C."/>
            <person name="Miller J."/>
            <person name="Monier A."/>
            <person name="Salamov A."/>
            <person name="Young J."/>
            <person name="Aguilar M."/>
            <person name="Claverie J.M."/>
            <person name="Frickenhaus S."/>
            <person name="Gonzalez K."/>
            <person name="Herman E.K."/>
            <person name="Lin Y.C."/>
            <person name="Napier J."/>
            <person name="Ogata H."/>
            <person name="Sarno A.F."/>
            <person name="Shmutz J."/>
            <person name="Schroeder D."/>
            <person name="de Vargas C."/>
            <person name="Verret F."/>
            <person name="von Dassow P."/>
            <person name="Valentin K."/>
            <person name="Van de Peer Y."/>
            <person name="Wheeler G."/>
            <person name="Dacks J.B."/>
            <person name="Delwiche C.F."/>
            <person name="Dyhrman S.T."/>
            <person name="Glockner G."/>
            <person name="John U."/>
            <person name="Richards T."/>
            <person name="Worden A.Z."/>
            <person name="Zhang X."/>
            <person name="Grigoriev I.V."/>
            <person name="Allen A.E."/>
            <person name="Bidle K."/>
            <person name="Borodovsky M."/>
            <person name="Bowler C."/>
            <person name="Brownlee C."/>
            <person name="Cock J.M."/>
            <person name="Elias M."/>
            <person name="Gladyshev V.N."/>
            <person name="Groth M."/>
            <person name="Guda C."/>
            <person name="Hadaegh A."/>
            <person name="Iglesias-Rodriguez M.D."/>
            <person name="Jenkins J."/>
            <person name="Jones B.M."/>
            <person name="Lawson T."/>
            <person name="Leese F."/>
            <person name="Lindquist E."/>
            <person name="Lobanov A."/>
            <person name="Lomsadze A."/>
            <person name="Malik S.B."/>
            <person name="Marsh M.E."/>
            <person name="Mackinder L."/>
            <person name="Mock T."/>
            <person name="Mueller-Roeber B."/>
            <person name="Pagarete A."/>
            <person name="Parker M."/>
            <person name="Probert I."/>
            <person name="Quesneville H."/>
            <person name="Raines C."/>
            <person name="Rensing S.A."/>
            <person name="Riano-Pachon D.M."/>
            <person name="Richier S."/>
            <person name="Rokitta S."/>
            <person name="Shiraiwa Y."/>
            <person name="Soanes D.M."/>
            <person name="van der Giezen M."/>
            <person name="Wahlund T.M."/>
            <person name="Williams B."/>
            <person name="Wilson W."/>
            <person name="Wolfe G."/>
            <person name="Wurch L.L."/>
        </authorList>
    </citation>
    <scope>NUCLEOTIDE SEQUENCE</scope>
</reference>
<dbReference type="InterPro" id="IPR002076">
    <property type="entry name" value="ELO_fam"/>
</dbReference>
<dbReference type="RefSeq" id="XP_005779439.1">
    <property type="nucleotide sequence ID" value="XM_005779382.1"/>
</dbReference>
<evidence type="ECO:0000313" key="12">
    <source>
        <dbReference type="Proteomes" id="UP000013827"/>
    </source>
</evidence>
<keyword evidence="8 10" id="KW-0472">Membrane</keyword>
<dbReference type="Pfam" id="PF01151">
    <property type="entry name" value="ELO"/>
    <property type="match status" value="1"/>
</dbReference>
<sequence length="266" mass="30425">MLDRASSDAAIWSAVSDPEILIGTFSYLLLKPLLRNSGLVDERKGAYRTSMIWYNVVLALFSATSFYVTATALGWDKGTGEWLRSLTGDSPQQLWQCPSRVWDSKLFLWTAKAFYYSKYVEYLDTAWLVLKGKKVSFLQGFHHFGAPWDVYLGIRLKNEGVWIFMFFNSFIHTVMYTYYGLTAAGYKIRGKPIITAMQISQFVGGFVLVWDYINVPCFHADAGQVFSWVFNYAYVGSVFLLFCHFFYMDNIAKAKAKKAVATRKAL</sequence>
<dbReference type="EnsemblProtists" id="EOD33143">
    <property type="protein sequence ID" value="EOD33143"/>
    <property type="gene ID" value="EMIHUDRAFT_434059"/>
</dbReference>
<evidence type="ECO:0000256" key="9">
    <source>
        <dbReference type="ARBA" id="ARBA00023160"/>
    </source>
</evidence>
<dbReference type="GO" id="GO:0042761">
    <property type="term" value="P:very long-chain fatty acid biosynthetic process"/>
    <property type="evidence" value="ECO:0007669"/>
    <property type="project" value="TreeGrafter"/>
</dbReference>
<dbReference type="GO" id="GO:0034625">
    <property type="term" value="P:fatty acid elongation, monounsaturated fatty acid"/>
    <property type="evidence" value="ECO:0007669"/>
    <property type="project" value="TreeGrafter"/>
</dbReference>
<evidence type="ECO:0000256" key="5">
    <source>
        <dbReference type="ARBA" id="ARBA00022832"/>
    </source>
</evidence>
<dbReference type="AlphaFoldDB" id="A0A0D3I7W9"/>
<evidence type="ECO:0000256" key="10">
    <source>
        <dbReference type="RuleBase" id="RU361115"/>
    </source>
</evidence>
<dbReference type="RefSeq" id="XP_005759783.1">
    <property type="nucleotide sequence ID" value="XM_005759726.1"/>
</dbReference>
<dbReference type="RefSeq" id="XP_005785572.1">
    <property type="nucleotide sequence ID" value="XM_005785515.1"/>
</dbReference>
<dbReference type="GO" id="GO:0034626">
    <property type="term" value="P:fatty acid elongation, polyunsaturated fatty acid"/>
    <property type="evidence" value="ECO:0007669"/>
    <property type="project" value="TreeGrafter"/>
</dbReference>
<name>A0A0D3I7W9_EMIH1</name>
<dbReference type="GeneID" id="17278414"/>
<evidence type="ECO:0000256" key="4">
    <source>
        <dbReference type="ARBA" id="ARBA00022692"/>
    </source>
</evidence>
<dbReference type="GO" id="GO:0005789">
    <property type="term" value="C:endoplasmic reticulum membrane"/>
    <property type="evidence" value="ECO:0007669"/>
    <property type="project" value="TreeGrafter"/>
</dbReference>
<accession>A0A0D3I7W9</accession>
<keyword evidence="6 10" id="KW-1133">Transmembrane helix</keyword>
<keyword evidence="5 10" id="KW-0276">Fatty acid metabolism</keyword>
<feature type="transmembrane region" description="Helical" evidence="10">
    <location>
        <begin position="51"/>
        <end position="75"/>
    </location>
</feature>
<comment type="similarity">
    <text evidence="10">Belongs to the ELO family.</text>
</comment>
<proteinExistence type="inferred from homology"/>
<keyword evidence="12" id="KW-1185">Reference proteome</keyword>
<evidence type="ECO:0000256" key="6">
    <source>
        <dbReference type="ARBA" id="ARBA00022989"/>
    </source>
</evidence>
<dbReference type="KEGG" id="ehx:EMIHUDRAFT_434059"/>
<dbReference type="PANTHER" id="PTHR11157:SF169">
    <property type="entry name" value="ELONGATION OF FATTY ACIDS PROTEIN"/>
    <property type="match status" value="1"/>
</dbReference>
<evidence type="ECO:0000313" key="11">
    <source>
        <dbReference type="EnsemblProtists" id="EOD07354"/>
    </source>
</evidence>
<dbReference type="GO" id="GO:0009922">
    <property type="term" value="F:fatty acid elongase activity"/>
    <property type="evidence" value="ECO:0007669"/>
    <property type="project" value="InterPro"/>
</dbReference>
<evidence type="ECO:0000256" key="7">
    <source>
        <dbReference type="ARBA" id="ARBA00023098"/>
    </source>
</evidence>
<comment type="catalytic activity">
    <reaction evidence="10">
        <text>an acyl-CoA + malonyl-CoA + H(+) = a 3-oxoacyl-CoA + CO2 + CoA</text>
        <dbReference type="Rhea" id="RHEA:50252"/>
        <dbReference type="ChEBI" id="CHEBI:15378"/>
        <dbReference type="ChEBI" id="CHEBI:16526"/>
        <dbReference type="ChEBI" id="CHEBI:57287"/>
        <dbReference type="ChEBI" id="CHEBI:57384"/>
        <dbReference type="ChEBI" id="CHEBI:58342"/>
        <dbReference type="ChEBI" id="CHEBI:90726"/>
    </reaction>
    <physiologicalReaction direction="left-to-right" evidence="10">
        <dbReference type="Rhea" id="RHEA:50253"/>
    </physiologicalReaction>
</comment>
<keyword evidence="9 10" id="KW-0275">Fatty acid biosynthesis</keyword>
<reference evidence="11" key="2">
    <citation type="submission" date="2024-10" db="UniProtKB">
        <authorList>
            <consortium name="EnsemblProtists"/>
        </authorList>
    </citation>
    <scope>IDENTIFICATION</scope>
</reference>
<dbReference type="EC" id="2.3.1.-" evidence="10"/>
<dbReference type="EnsemblProtists" id="EOD27010">
    <property type="protein sequence ID" value="EOD27010"/>
    <property type="gene ID" value="EMIHUDRAFT_443249"/>
</dbReference>
<keyword evidence="4 10" id="KW-0812">Transmembrane</keyword>
<keyword evidence="2 10" id="KW-0444">Lipid biosynthesis</keyword>
<dbReference type="HOGENOM" id="CLU_017661_0_0_1"/>
<dbReference type="eggNOG" id="KOG3071">
    <property type="taxonomic scope" value="Eukaryota"/>
</dbReference>
<evidence type="ECO:0000256" key="8">
    <source>
        <dbReference type="ARBA" id="ARBA00023136"/>
    </source>
</evidence>
<dbReference type="GeneID" id="17253260"/>
<evidence type="ECO:0000256" key="3">
    <source>
        <dbReference type="ARBA" id="ARBA00022679"/>
    </source>
</evidence>
<dbReference type="KEGG" id="ehx:EMIHUDRAFT_443249"/>
<organism evidence="11 12">
    <name type="scientific">Emiliania huxleyi (strain CCMP1516)</name>
    <dbReference type="NCBI Taxonomy" id="280463"/>
    <lineage>
        <taxon>Eukaryota</taxon>
        <taxon>Haptista</taxon>
        <taxon>Haptophyta</taxon>
        <taxon>Prymnesiophyceae</taxon>
        <taxon>Isochrysidales</taxon>
        <taxon>Noelaerhabdaceae</taxon>
        <taxon>Emiliania</taxon>
    </lineage>
</organism>
<dbReference type="STRING" id="2903.R1EK63"/>
<dbReference type="PANTHER" id="PTHR11157">
    <property type="entry name" value="FATTY ACID ACYL TRANSFERASE-RELATED"/>
    <property type="match status" value="1"/>
</dbReference>
<keyword evidence="3 10" id="KW-0808">Transferase</keyword>
<evidence type="ECO:0000256" key="1">
    <source>
        <dbReference type="ARBA" id="ARBA00004141"/>
    </source>
</evidence>
<feature type="transmembrane region" description="Helical" evidence="10">
    <location>
        <begin position="225"/>
        <end position="248"/>
    </location>
</feature>
<dbReference type="KEGG" id="ehx:EMIHUDRAFT_433098"/>
<feature type="transmembrane region" description="Helical" evidence="10">
    <location>
        <begin position="193"/>
        <end position="213"/>
    </location>
</feature>
<feature type="transmembrane region" description="Helical" evidence="10">
    <location>
        <begin position="161"/>
        <end position="181"/>
    </location>
</feature>
<dbReference type="GeneID" id="17272568"/>
<evidence type="ECO:0000256" key="2">
    <source>
        <dbReference type="ARBA" id="ARBA00022516"/>
    </source>
</evidence>
<dbReference type="GO" id="GO:0019367">
    <property type="term" value="P:fatty acid elongation, saturated fatty acid"/>
    <property type="evidence" value="ECO:0007669"/>
    <property type="project" value="TreeGrafter"/>
</dbReference>